<dbReference type="Pfam" id="PF00227">
    <property type="entry name" value="Proteasome"/>
    <property type="match status" value="1"/>
</dbReference>
<organism evidence="1 2">
    <name type="scientific">Petrachloros mirabilis ULC683</name>
    <dbReference type="NCBI Taxonomy" id="2781853"/>
    <lineage>
        <taxon>Bacteria</taxon>
        <taxon>Bacillati</taxon>
        <taxon>Cyanobacteriota</taxon>
        <taxon>Cyanophyceae</taxon>
        <taxon>Synechococcales</taxon>
        <taxon>Petrachlorosaceae</taxon>
        <taxon>Petrachloros</taxon>
        <taxon>Petrachloros mirabilis</taxon>
    </lineage>
</organism>
<dbReference type="AlphaFoldDB" id="A0A8K2A1H1"/>
<dbReference type="RefSeq" id="WP_161826190.1">
    <property type="nucleotide sequence ID" value="NZ_WVIC01000031.1"/>
</dbReference>
<keyword evidence="2" id="KW-1185">Reference proteome</keyword>
<dbReference type="InterPro" id="IPR016545">
    <property type="entry name" value="UCP009120_prtse"/>
</dbReference>
<comment type="caution">
    <text evidence="1">The sequence shown here is derived from an EMBL/GenBank/DDBJ whole genome shotgun (WGS) entry which is preliminary data.</text>
</comment>
<dbReference type="Proteomes" id="UP000607397">
    <property type="component" value="Unassembled WGS sequence"/>
</dbReference>
<dbReference type="CDD" id="cd03765">
    <property type="entry name" value="proteasome_beta_bacterial"/>
    <property type="match status" value="1"/>
</dbReference>
<evidence type="ECO:0000313" key="2">
    <source>
        <dbReference type="Proteomes" id="UP000607397"/>
    </source>
</evidence>
<accession>A0A8K2A1H1</accession>
<dbReference type="PIRSF" id="PIRSF009120">
    <property type="entry name" value="UCP009120_prtse"/>
    <property type="match status" value="1"/>
</dbReference>
<dbReference type="EMBL" id="WVIC01000031">
    <property type="protein sequence ID" value="NCJ07712.1"/>
    <property type="molecule type" value="Genomic_DNA"/>
</dbReference>
<dbReference type="InterPro" id="IPR029055">
    <property type="entry name" value="Ntn_hydrolases_N"/>
</dbReference>
<name>A0A8K2A1H1_9CYAN</name>
<evidence type="ECO:0000313" key="1">
    <source>
        <dbReference type="EMBL" id="NCJ07712.1"/>
    </source>
</evidence>
<sequence>MTYCLGITTSSGLIMAADSRTNAGVDKVSTFQKLFDFSVPGERAIVLCTSGSLSLSQGVLTLIRRDIKQQVETNLYSCPTLYHVASYMGSLIRKMHQQEGQWLKKDGVAFSCRFIVGGQILGEEPELYLIYNEGNFIHATQETPYFQIGETKYGKPILDRTVQYQTPLETAAKCALLSIDATIKSNLSVGPPILLVMYETDSFEIKYHLKLSGEDPYLIDLSSRWQNALKEASEQMPDIPWRYSLKATEDSQPNTD</sequence>
<dbReference type="GO" id="GO:0051603">
    <property type="term" value="P:proteolysis involved in protein catabolic process"/>
    <property type="evidence" value="ECO:0007669"/>
    <property type="project" value="InterPro"/>
</dbReference>
<dbReference type="Gene3D" id="3.60.20.10">
    <property type="entry name" value="Glutamine Phosphoribosylpyrophosphate, subunit 1, domain 1"/>
    <property type="match status" value="1"/>
</dbReference>
<dbReference type="GO" id="GO:0005839">
    <property type="term" value="C:proteasome core complex"/>
    <property type="evidence" value="ECO:0007669"/>
    <property type="project" value="InterPro"/>
</dbReference>
<gene>
    <name evidence="1" type="ORF">GS597_14570</name>
</gene>
<dbReference type="SUPFAM" id="SSF56235">
    <property type="entry name" value="N-terminal nucleophile aminohydrolases (Ntn hydrolases)"/>
    <property type="match status" value="1"/>
</dbReference>
<proteinExistence type="predicted"/>
<dbReference type="InterPro" id="IPR001353">
    <property type="entry name" value="Proteasome_sua/b"/>
</dbReference>
<reference evidence="1" key="1">
    <citation type="submission" date="2019-12" db="EMBL/GenBank/DDBJ databases">
        <title>High-Quality draft genome sequences of three cyanobacteria isolated from the limestone walls of the Old Cathedral of Coimbra.</title>
        <authorList>
            <person name="Tiago I."/>
            <person name="Soares F."/>
            <person name="Portugal A."/>
        </authorList>
    </citation>
    <scope>NUCLEOTIDE SEQUENCE [LARGE SCALE GENOMIC DNA]</scope>
    <source>
        <strain evidence="1">C</strain>
    </source>
</reference>
<protein>
    <submittedName>
        <fullName evidence="1">Peptidase</fullName>
    </submittedName>
</protein>